<feature type="domain" description="Glycosyltransferase RgtA/B/C/D-like" evidence="10">
    <location>
        <begin position="114"/>
        <end position="218"/>
    </location>
</feature>
<feature type="transmembrane region" description="Helical" evidence="8">
    <location>
        <begin position="350"/>
        <end position="367"/>
    </location>
</feature>
<keyword evidence="5 8" id="KW-0812">Transmembrane</keyword>
<feature type="transmembrane region" description="Helical" evidence="8">
    <location>
        <begin position="264"/>
        <end position="282"/>
    </location>
</feature>
<evidence type="ECO:0000256" key="1">
    <source>
        <dbReference type="ARBA" id="ARBA00004651"/>
    </source>
</evidence>
<evidence type="ECO:0000256" key="8">
    <source>
        <dbReference type="SAM" id="Phobius"/>
    </source>
</evidence>
<feature type="transmembrane region" description="Helical" evidence="8">
    <location>
        <begin position="374"/>
        <end position="393"/>
    </location>
</feature>
<feature type="chain" id="PRO_5026732989" description="Glycosyltransferase RgtA/B/C/D-like domain-containing protein" evidence="9">
    <location>
        <begin position="20"/>
        <end position="451"/>
    </location>
</feature>
<keyword evidence="9" id="KW-0732">Signal</keyword>
<dbReference type="PANTHER" id="PTHR33908:SF3">
    <property type="entry name" value="UNDECAPRENYL PHOSPHATE-ALPHA-4-AMINO-4-DEOXY-L-ARABINOSE ARABINOSYL TRANSFERASE"/>
    <property type="match status" value="1"/>
</dbReference>
<dbReference type="AlphaFoldDB" id="A0A6J4V518"/>
<dbReference type="GO" id="GO:0009103">
    <property type="term" value="P:lipopolysaccharide biosynthetic process"/>
    <property type="evidence" value="ECO:0007669"/>
    <property type="project" value="UniProtKB-ARBA"/>
</dbReference>
<evidence type="ECO:0000313" key="11">
    <source>
        <dbReference type="EMBL" id="CAA9565569.1"/>
    </source>
</evidence>
<organism evidence="11">
    <name type="scientific">uncultured Thermomicrobiales bacterium</name>
    <dbReference type="NCBI Taxonomy" id="1645740"/>
    <lineage>
        <taxon>Bacteria</taxon>
        <taxon>Pseudomonadati</taxon>
        <taxon>Thermomicrobiota</taxon>
        <taxon>Thermomicrobia</taxon>
        <taxon>Thermomicrobiales</taxon>
        <taxon>environmental samples</taxon>
    </lineage>
</organism>
<evidence type="ECO:0000256" key="4">
    <source>
        <dbReference type="ARBA" id="ARBA00022679"/>
    </source>
</evidence>
<dbReference type="GO" id="GO:0016763">
    <property type="term" value="F:pentosyltransferase activity"/>
    <property type="evidence" value="ECO:0007669"/>
    <property type="project" value="TreeGrafter"/>
</dbReference>
<name>A0A6J4V518_9BACT</name>
<dbReference type="InterPro" id="IPR050297">
    <property type="entry name" value="LipidA_mod_glycosyltrf_83"/>
</dbReference>
<dbReference type="PROSITE" id="PS51257">
    <property type="entry name" value="PROKAR_LIPOPROTEIN"/>
    <property type="match status" value="1"/>
</dbReference>
<reference evidence="11" key="1">
    <citation type="submission" date="2020-02" db="EMBL/GenBank/DDBJ databases">
        <authorList>
            <person name="Meier V. D."/>
        </authorList>
    </citation>
    <scope>NUCLEOTIDE SEQUENCE</scope>
    <source>
        <strain evidence="11">AVDCRST_MAG73</strain>
    </source>
</reference>
<sequence>MGRGVALSGVLALACFAVALGNNLGAVDQTPFHPDETRWLNRAHYLRDYLDPFGPTWDDAYLTRGQPPMGSYLMGAALLLQGRDLQTNGMWDFRYDFAWNRARGFGGDPADRRAGRRANAVVGALAVAAGFLAGARLTNRVGGVLGALFLAFHPLAIELGSQAVSDALLALLLALALLAAFALADRPSWPRALLLALLLGLGGATKLTPLLLTVPLAGLGLIGCRTSDVGRAGAGGTTLTVLPPPSSVLSRLRLSRLPTPNFRLLSLPLLAFVVFVAAYPYLWPDPVGRTANVFAFRSLEMRRHETNWPDVAVGDRQEAVLRLWTTLNVRRTAGRELSERLGLAWDGRGWDLRLAAAGALLLTALAIRHGPRSGHALVLVLLGGQVAALVLGMRVDFDRYHLPTVLAAAVATGVLGGGAWWGVARLARAIAPRLRPAAIRPPPEAAGTGAR</sequence>
<dbReference type="PANTHER" id="PTHR33908">
    <property type="entry name" value="MANNOSYLTRANSFERASE YKCB-RELATED"/>
    <property type="match status" value="1"/>
</dbReference>
<feature type="transmembrane region" description="Helical" evidence="8">
    <location>
        <begin position="167"/>
        <end position="185"/>
    </location>
</feature>
<keyword evidence="6 8" id="KW-1133">Transmembrane helix</keyword>
<feature type="transmembrane region" description="Helical" evidence="8">
    <location>
        <begin position="118"/>
        <end position="135"/>
    </location>
</feature>
<evidence type="ECO:0000256" key="5">
    <source>
        <dbReference type="ARBA" id="ARBA00022692"/>
    </source>
</evidence>
<keyword evidence="4" id="KW-0808">Transferase</keyword>
<dbReference type="InterPro" id="IPR038731">
    <property type="entry name" value="RgtA/B/C-like"/>
</dbReference>
<evidence type="ECO:0000256" key="7">
    <source>
        <dbReference type="ARBA" id="ARBA00023136"/>
    </source>
</evidence>
<feature type="transmembrane region" description="Helical" evidence="8">
    <location>
        <begin position="192"/>
        <end position="212"/>
    </location>
</feature>
<feature type="transmembrane region" description="Helical" evidence="8">
    <location>
        <begin position="142"/>
        <end position="161"/>
    </location>
</feature>
<evidence type="ECO:0000256" key="3">
    <source>
        <dbReference type="ARBA" id="ARBA00022676"/>
    </source>
</evidence>
<feature type="transmembrane region" description="Helical" evidence="8">
    <location>
        <begin position="405"/>
        <end position="423"/>
    </location>
</feature>
<dbReference type="EMBL" id="CADCWE010000265">
    <property type="protein sequence ID" value="CAA9565569.1"/>
    <property type="molecule type" value="Genomic_DNA"/>
</dbReference>
<evidence type="ECO:0000256" key="6">
    <source>
        <dbReference type="ARBA" id="ARBA00022989"/>
    </source>
</evidence>
<keyword evidence="3" id="KW-0328">Glycosyltransferase</keyword>
<feature type="signal peptide" evidence="9">
    <location>
        <begin position="1"/>
        <end position="19"/>
    </location>
</feature>
<proteinExistence type="predicted"/>
<keyword evidence="2" id="KW-1003">Cell membrane</keyword>
<protein>
    <recommendedName>
        <fullName evidence="10">Glycosyltransferase RgtA/B/C/D-like domain-containing protein</fullName>
    </recommendedName>
</protein>
<dbReference type="GO" id="GO:0005886">
    <property type="term" value="C:plasma membrane"/>
    <property type="evidence" value="ECO:0007669"/>
    <property type="project" value="UniProtKB-SubCell"/>
</dbReference>
<dbReference type="GO" id="GO:0010041">
    <property type="term" value="P:response to iron(III) ion"/>
    <property type="evidence" value="ECO:0007669"/>
    <property type="project" value="TreeGrafter"/>
</dbReference>
<dbReference type="Pfam" id="PF13231">
    <property type="entry name" value="PMT_2"/>
    <property type="match status" value="1"/>
</dbReference>
<evidence type="ECO:0000256" key="2">
    <source>
        <dbReference type="ARBA" id="ARBA00022475"/>
    </source>
</evidence>
<keyword evidence="7 8" id="KW-0472">Membrane</keyword>
<gene>
    <name evidence="11" type="ORF">AVDCRST_MAG73-4127</name>
</gene>
<evidence type="ECO:0000259" key="10">
    <source>
        <dbReference type="Pfam" id="PF13231"/>
    </source>
</evidence>
<comment type="subcellular location">
    <subcellularLocation>
        <location evidence="1">Cell membrane</location>
        <topology evidence="1">Multi-pass membrane protein</topology>
    </subcellularLocation>
</comment>
<evidence type="ECO:0000256" key="9">
    <source>
        <dbReference type="SAM" id="SignalP"/>
    </source>
</evidence>
<accession>A0A6J4V518</accession>